<dbReference type="Gene3D" id="1.10.10.10">
    <property type="entry name" value="Winged helix-like DNA-binding domain superfamily/Winged helix DNA-binding domain"/>
    <property type="match status" value="1"/>
</dbReference>
<dbReference type="GO" id="GO:0000976">
    <property type="term" value="F:transcription cis-regulatory region binding"/>
    <property type="evidence" value="ECO:0007669"/>
    <property type="project" value="TreeGrafter"/>
</dbReference>
<reference evidence="6 7" key="1">
    <citation type="submission" date="2019-11" db="EMBL/GenBank/DDBJ databases">
        <title>Draft genome of Amycolatopsis RM579.</title>
        <authorList>
            <person name="Duangmal K."/>
            <person name="Mingma R."/>
        </authorList>
    </citation>
    <scope>NUCLEOTIDE SEQUENCE [LARGE SCALE GENOMIC DNA]</scope>
    <source>
        <strain evidence="6 7">RM579</strain>
    </source>
</reference>
<comment type="similarity">
    <text evidence="1">Belongs to the LysR transcriptional regulatory family.</text>
</comment>
<dbReference type="Pfam" id="PF00126">
    <property type="entry name" value="HTH_1"/>
    <property type="match status" value="1"/>
</dbReference>
<dbReference type="PROSITE" id="PS50931">
    <property type="entry name" value="HTH_LYSR"/>
    <property type="match status" value="1"/>
</dbReference>
<evidence type="ECO:0000256" key="3">
    <source>
        <dbReference type="ARBA" id="ARBA00023125"/>
    </source>
</evidence>
<dbReference type="AlphaFoldDB" id="A0A6N7Z4Z9"/>
<evidence type="ECO:0000313" key="7">
    <source>
        <dbReference type="Proteomes" id="UP000440096"/>
    </source>
</evidence>
<evidence type="ECO:0000256" key="4">
    <source>
        <dbReference type="ARBA" id="ARBA00023163"/>
    </source>
</evidence>
<dbReference type="InterPro" id="IPR036390">
    <property type="entry name" value="WH_DNA-bd_sf"/>
</dbReference>
<dbReference type="Pfam" id="PF03466">
    <property type="entry name" value="LysR_substrate"/>
    <property type="match status" value="1"/>
</dbReference>
<dbReference type="RefSeq" id="WP_154757741.1">
    <property type="nucleotide sequence ID" value="NZ_WMBA01000023.1"/>
</dbReference>
<dbReference type="OrthoDB" id="3176554at2"/>
<evidence type="ECO:0000259" key="5">
    <source>
        <dbReference type="PROSITE" id="PS50931"/>
    </source>
</evidence>
<dbReference type="Gene3D" id="3.40.190.290">
    <property type="match status" value="1"/>
</dbReference>
<accession>A0A6N7Z4Z9</accession>
<dbReference type="InterPro" id="IPR036388">
    <property type="entry name" value="WH-like_DNA-bd_sf"/>
</dbReference>
<keyword evidence="7" id="KW-1185">Reference proteome</keyword>
<sequence length="313" mass="34365">MSSSTTPDNRISLHKLEVFCSVVERGGVRLAAEDLFVSQPVVSAHLRSLEERLNVKLFQRDGRGMKLTEAGAEVHQWATEVLRGRIELDRSLRDISRGVSGRASIGSSMSVGNYVLPQILVDFRREHPHASISLNQSTVEIALERTLDGRSDFAVVATDAVLDANSFEAELIAQPPFCLVAAPDDEQVGDSASVAELRGLPFVCPPAGAAIRRSQDSALAAIGVVDRRVEIELGSAESMKVAVQGGLGVALLWRESVRRELESGLLREVRITGHLLHDKLYLVQRRGKRLTAFQSMLTKVLRDGIHELLRQHQ</sequence>
<dbReference type="Proteomes" id="UP000440096">
    <property type="component" value="Unassembled WGS sequence"/>
</dbReference>
<dbReference type="PANTHER" id="PTHR30126">
    <property type="entry name" value="HTH-TYPE TRANSCRIPTIONAL REGULATOR"/>
    <property type="match status" value="1"/>
</dbReference>
<evidence type="ECO:0000256" key="1">
    <source>
        <dbReference type="ARBA" id="ARBA00009437"/>
    </source>
</evidence>
<organism evidence="6 7">
    <name type="scientific">Amycolatopsis pithecellobii</name>
    <dbReference type="NCBI Taxonomy" id="664692"/>
    <lineage>
        <taxon>Bacteria</taxon>
        <taxon>Bacillati</taxon>
        <taxon>Actinomycetota</taxon>
        <taxon>Actinomycetes</taxon>
        <taxon>Pseudonocardiales</taxon>
        <taxon>Pseudonocardiaceae</taxon>
        <taxon>Amycolatopsis</taxon>
    </lineage>
</organism>
<gene>
    <name evidence="6" type="ORF">GKO32_16400</name>
</gene>
<comment type="caution">
    <text evidence="6">The sequence shown here is derived from an EMBL/GenBank/DDBJ whole genome shotgun (WGS) entry which is preliminary data.</text>
</comment>
<dbReference type="SUPFAM" id="SSF53850">
    <property type="entry name" value="Periplasmic binding protein-like II"/>
    <property type="match status" value="1"/>
</dbReference>
<dbReference type="FunFam" id="1.10.10.10:FF:000001">
    <property type="entry name" value="LysR family transcriptional regulator"/>
    <property type="match status" value="1"/>
</dbReference>
<dbReference type="SUPFAM" id="SSF46785">
    <property type="entry name" value="Winged helix' DNA-binding domain"/>
    <property type="match status" value="1"/>
</dbReference>
<dbReference type="InterPro" id="IPR005119">
    <property type="entry name" value="LysR_subst-bd"/>
</dbReference>
<evidence type="ECO:0000313" key="6">
    <source>
        <dbReference type="EMBL" id="MTD55544.1"/>
    </source>
</evidence>
<name>A0A6N7Z4Z9_9PSEU</name>
<dbReference type="PANTHER" id="PTHR30126:SF39">
    <property type="entry name" value="HTH-TYPE TRANSCRIPTIONAL REGULATOR CYSL"/>
    <property type="match status" value="1"/>
</dbReference>
<evidence type="ECO:0000256" key="2">
    <source>
        <dbReference type="ARBA" id="ARBA00023015"/>
    </source>
</evidence>
<protein>
    <submittedName>
        <fullName evidence="6">LysR family transcriptional regulator</fullName>
    </submittedName>
</protein>
<proteinExistence type="inferred from homology"/>
<keyword evidence="2" id="KW-0805">Transcription regulation</keyword>
<feature type="domain" description="HTH lysR-type" evidence="5">
    <location>
        <begin position="11"/>
        <end position="68"/>
    </location>
</feature>
<dbReference type="GO" id="GO:0003700">
    <property type="term" value="F:DNA-binding transcription factor activity"/>
    <property type="evidence" value="ECO:0007669"/>
    <property type="project" value="InterPro"/>
</dbReference>
<keyword evidence="4" id="KW-0804">Transcription</keyword>
<keyword evidence="3" id="KW-0238">DNA-binding</keyword>
<dbReference type="PRINTS" id="PR00039">
    <property type="entry name" value="HTHLYSR"/>
</dbReference>
<dbReference type="InterPro" id="IPR000847">
    <property type="entry name" value="LysR_HTH_N"/>
</dbReference>
<dbReference type="EMBL" id="WMBA01000023">
    <property type="protein sequence ID" value="MTD55544.1"/>
    <property type="molecule type" value="Genomic_DNA"/>
</dbReference>